<keyword evidence="1" id="KW-0677">Repeat</keyword>
<dbReference type="PANTHER" id="PTHR24198:SF165">
    <property type="entry name" value="ANKYRIN REPEAT-CONTAINING PROTEIN-RELATED"/>
    <property type="match status" value="1"/>
</dbReference>
<dbReference type="Pfam" id="PF13606">
    <property type="entry name" value="Ank_3"/>
    <property type="match status" value="1"/>
</dbReference>
<reference evidence="3" key="1">
    <citation type="submission" date="2021-01" db="EMBL/GenBank/DDBJ databases">
        <authorList>
            <person name="Corre E."/>
            <person name="Pelletier E."/>
            <person name="Niang G."/>
            <person name="Scheremetjew M."/>
            <person name="Finn R."/>
            <person name="Kale V."/>
            <person name="Holt S."/>
            <person name="Cochrane G."/>
            <person name="Meng A."/>
            <person name="Brown T."/>
            <person name="Cohen L."/>
        </authorList>
    </citation>
    <scope>NUCLEOTIDE SEQUENCE</scope>
    <source>
        <strain evidence="3">CCMP125</strain>
    </source>
</reference>
<dbReference type="AlphaFoldDB" id="A0A6U2XM91"/>
<evidence type="ECO:0000313" key="4">
    <source>
        <dbReference type="EMBL" id="CAD9945375.1"/>
    </source>
</evidence>
<dbReference type="InterPro" id="IPR036770">
    <property type="entry name" value="Ankyrin_rpt-contain_sf"/>
</dbReference>
<organism evidence="3">
    <name type="scientific">Entomoneis paludosa</name>
    <dbReference type="NCBI Taxonomy" id="265537"/>
    <lineage>
        <taxon>Eukaryota</taxon>
        <taxon>Sar</taxon>
        <taxon>Stramenopiles</taxon>
        <taxon>Ochrophyta</taxon>
        <taxon>Bacillariophyta</taxon>
        <taxon>Bacillariophyceae</taxon>
        <taxon>Bacillariophycidae</taxon>
        <taxon>Entomoneidaceae</taxon>
        <taxon>Entomoneis</taxon>
    </lineage>
</organism>
<dbReference type="SUPFAM" id="SSF48403">
    <property type="entry name" value="Ankyrin repeat"/>
    <property type="match status" value="2"/>
</dbReference>
<dbReference type="PANTHER" id="PTHR24198">
    <property type="entry name" value="ANKYRIN REPEAT AND PROTEIN KINASE DOMAIN-CONTAINING PROTEIN"/>
    <property type="match status" value="1"/>
</dbReference>
<dbReference type="EMBL" id="HBHT01004133">
    <property type="protein sequence ID" value="CAD9945375.1"/>
    <property type="molecule type" value="Transcribed_RNA"/>
</dbReference>
<evidence type="ECO:0000313" key="3">
    <source>
        <dbReference type="EMBL" id="CAD9945373.1"/>
    </source>
</evidence>
<evidence type="ECO:0000256" key="2">
    <source>
        <dbReference type="ARBA" id="ARBA00023043"/>
    </source>
</evidence>
<dbReference type="EMBL" id="HBHT01004132">
    <property type="protein sequence ID" value="CAD9945373.1"/>
    <property type="molecule type" value="Transcribed_RNA"/>
</dbReference>
<protein>
    <submittedName>
        <fullName evidence="3">Uncharacterized protein</fullName>
    </submittedName>
</protein>
<dbReference type="Gene3D" id="1.25.40.20">
    <property type="entry name" value="Ankyrin repeat-containing domain"/>
    <property type="match status" value="2"/>
</dbReference>
<dbReference type="SMART" id="SM00248">
    <property type="entry name" value="ANK"/>
    <property type="match status" value="8"/>
</dbReference>
<name>A0A6U2XM91_9STRA</name>
<proteinExistence type="predicted"/>
<evidence type="ECO:0000256" key="1">
    <source>
        <dbReference type="ARBA" id="ARBA00022737"/>
    </source>
</evidence>
<dbReference type="InterPro" id="IPR002110">
    <property type="entry name" value="Ankyrin_rpt"/>
</dbReference>
<keyword evidence="2" id="KW-0040">ANK repeat</keyword>
<sequence>MNNDNDNNRPGLTPSKHHHGMVLAADMGDLDLIRLLLDDRIRPQDFDIDLALQESDKGLKGFTILSAACWKEHPAVALYLLHSCGASASAEGGTMRSNALMAACATQQLSLVRVLIRAGANMMQSTEDGSTAGETQFDLTFCSTPLGYMFFIGNLDVVKVLLEEIKGLPSDHAQEEAMKGVAQLILFAIKKNNLPSLRTLIESSAMDPNMIIIDSNPQLSGTPLWLAVLHDRWEMVQYLLQEHNVEVDKVSSHDIPTPFLLLCFNRKEIRSPYSGPMRCAIQGLLQHGANPNPPCHEDFVMTPLLAAIRANDLPVVQILKEAGADLMNPGLLPYPPFHFACVLGQVQIVEYFMTLCHEGIDFRQPIHIQGNQATPFSIACNRDDLNVIYCLIRNGWASNTNMPMTL</sequence>
<accession>A0A6U2XM91</accession>
<gene>
    <name evidence="3" type="ORF">APAL1065_LOCUS2751</name>
    <name evidence="4" type="ORF">APAL1065_LOCUS2752</name>
</gene>